<keyword evidence="5" id="KW-0067">ATP-binding</keyword>
<evidence type="ECO:0008006" key="11">
    <source>
        <dbReference type="Google" id="ProtNLM"/>
    </source>
</evidence>
<dbReference type="CDD" id="cd18140">
    <property type="entry name" value="HLD_clamp_RFC"/>
    <property type="match status" value="1"/>
</dbReference>
<dbReference type="GO" id="GO:0006281">
    <property type="term" value="P:DNA repair"/>
    <property type="evidence" value="ECO:0007669"/>
    <property type="project" value="InterPro"/>
</dbReference>
<dbReference type="GO" id="GO:0033314">
    <property type="term" value="P:mitotic DNA replication checkpoint signaling"/>
    <property type="evidence" value="ECO:0007669"/>
    <property type="project" value="TreeGrafter"/>
</dbReference>
<reference evidence="9 10" key="1">
    <citation type="journal article" date="2021" name="Genome Biol.">
        <title>AFLAP: assembly-free linkage analysis pipeline using k-mers from genome sequencing data.</title>
        <authorList>
            <person name="Fletcher K."/>
            <person name="Zhang L."/>
            <person name="Gil J."/>
            <person name="Han R."/>
            <person name="Cavanaugh K."/>
            <person name="Michelmore R."/>
        </authorList>
    </citation>
    <scope>NUCLEOTIDE SEQUENCE [LARGE SCALE GENOMIC DNA]</scope>
    <source>
        <strain evidence="9 10">SF5</strain>
    </source>
</reference>
<comment type="similarity">
    <text evidence="2">Belongs to the rad17/RAD24 family.</text>
</comment>
<dbReference type="SUPFAM" id="SSF52540">
    <property type="entry name" value="P-loop containing nucleoside triphosphate hydrolases"/>
    <property type="match status" value="1"/>
</dbReference>
<dbReference type="OrthoDB" id="10265971at2759"/>
<evidence type="ECO:0000256" key="5">
    <source>
        <dbReference type="ARBA" id="ARBA00022840"/>
    </source>
</evidence>
<dbReference type="InterPro" id="IPR004582">
    <property type="entry name" value="Checkpoint_prot_Rad17_Rad24"/>
</dbReference>
<dbReference type="AlphaFoldDB" id="A0A976IG79"/>
<protein>
    <recommendedName>
        <fullName evidence="11">RanBP2-type domain-containing protein</fullName>
    </recommendedName>
</protein>
<dbReference type="RefSeq" id="XP_067820256.1">
    <property type="nucleotide sequence ID" value="XM_067958609.1"/>
</dbReference>
<dbReference type="GeneID" id="94344280"/>
<evidence type="ECO:0000256" key="2">
    <source>
        <dbReference type="ARBA" id="ARBA00006168"/>
    </source>
</evidence>
<dbReference type="InterPro" id="IPR036443">
    <property type="entry name" value="Znf_RanBP2_sf"/>
</dbReference>
<keyword evidence="4" id="KW-0227">DNA damage</keyword>
<organism evidence="9 10">
    <name type="scientific">Bremia lactucae</name>
    <name type="common">Lettuce downy mildew</name>
    <dbReference type="NCBI Taxonomy" id="4779"/>
    <lineage>
        <taxon>Eukaryota</taxon>
        <taxon>Sar</taxon>
        <taxon>Stramenopiles</taxon>
        <taxon>Oomycota</taxon>
        <taxon>Peronosporomycetes</taxon>
        <taxon>Peronosporales</taxon>
        <taxon>Peronosporaceae</taxon>
        <taxon>Bremia</taxon>
    </lineage>
</organism>
<evidence type="ECO:0000256" key="4">
    <source>
        <dbReference type="ARBA" id="ARBA00022763"/>
    </source>
</evidence>
<dbReference type="Gene3D" id="1.10.8.60">
    <property type="match status" value="1"/>
</dbReference>
<dbReference type="PANTHER" id="PTHR12172">
    <property type="entry name" value="CELL CYCLE CHECKPOINT PROTEIN RAD17"/>
    <property type="match status" value="1"/>
</dbReference>
<dbReference type="GO" id="GO:0003689">
    <property type="term" value="F:DNA clamp loader activity"/>
    <property type="evidence" value="ECO:0007669"/>
    <property type="project" value="TreeGrafter"/>
</dbReference>
<gene>
    <name evidence="9" type="ORF">CCR75_000502</name>
</gene>
<evidence type="ECO:0000256" key="1">
    <source>
        <dbReference type="ARBA" id="ARBA00004123"/>
    </source>
</evidence>
<dbReference type="Gene3D" id="3.40.50.300">
    <property type="entry name" value="P-loop containing nucleotide triphosphate hydrolases"/>
    <property type="match status" value="1"/>
</dbReference>
<keyword evidence="3" id="KW-0547">Nucleotide-binding</keyword>
<dbReference type="Pfam" id="PF03215">
    <property type="entry name" value="Rad17"/>
    <property type="match status" value="1"/>
</dbReference>
<evidence type="ECO:0000256" key="8">
    <source>
        <dbReference type="SAM" id="MobiDB-lite"/>
    </source>
</evidence>
<dbReference type="Pfam" id="PF21960">
    <property type="entry name" value="RCF1-5-like_lid"/>
    <property type="match status" value="1"/>
</dbReference>
<accession>A0A976IG79</accession>
<keyword evidence="6" id="KW-0539">Nucleus</keyword>
<comment type="subcellular location">
    <subcellularLocation>
        <location evidence="1">Nucleus</location>
    </subcellularLocation>
</comment>
<evidence type="ECO:0000256" key="3">
    <source>
        <dbReference type="ARBA" id="ARBA00022741"/>
    </source>
</evidence>
<dbReference type="InterPro" id="IPR047854">
    <property type="entry name" value="RFC_lid"/>
</dbReference>
<proteinExistence type="inferred from homology"/>
<evidence type="ECO:0000313" key="10">
    <source>
        <dbReference type="Proteomes" id="UP000294530"/>
    </source>
</evidence>
<sequence length="689" mass="77584">MKRGRRRLRQNTALLKDSVDSGSNSDVVVVTSSNQKMVDNTFGLAWSCPLCTYLNADTTRKRCEMCDSARPELPKRVRNFPQWLPQPMKYVKHESNMKGVPLKPWLDPQDEIDNSENEDIASVNSSALCIFKTNQFNKSNSNASKTAAAKSRKGLWIDFYAPETAGDLCVSKKKVQEMYQWFEQNALARSGVIQKRLLFVCGPPGSGKSTAVRCIARKLNVLIKEWEDNSAAGKLKFERMPHVPVEDNFSEFMYRSSAYAALPISTSRPPYFADSDRRLACSQRESDYIRVSSVSSRQIVLVESFSLAWSNDSLLYEEKLKRIYQRVIASAGGSQYPIVCIYSASRGRKVDLDYLSKKFSHEVMNSPLTSVIYINGVTSAQLKKQLVCVAEQENFKCKPSVIHNIIDRCNGDMRYALNMLQFLQNLNLKTCQIEPANASMQRAQGANALKVSMNSSELQCHTRDFFLSDFHVVGKLLHGKVARDKFAQLSSSKRDASNFDYDQIFDRCAMPLNRVLELVHENSIAYFLEVEDLAEALELMSLCEVIIAKSYNGANCLKVCWRIQAFSLIEVSKRSRDVAQAVLMHTVAVANNNPAPKAFRPILRPRTYSATQRIVTRRKDMLHATRGEQSGLQFAFTGDVFAFEVEPFLSIMDRVSNSSTIPNAGGGTNGTESLLKENLDEIENSADEW</sequence>
<dbReference type="PANTHER" id="PTHR12172:SF0">
    <property type="entry name" value="CELL CYCLE CHECKPOINT PROTEIN RAD17"/>
    <property type="match status" value="1"/>
</dbReference>
<dbReference type="InterPro" id="IPR027417">
    <property type="entry name" value="P-loop_NTPase"/>
</dbReference>
<name>A0A976IG79_BRELC</name>
<dbReference type="GO" id="GO:0005524">
    <property type="term" value="F:ATP binding"/>
    <property type="evidence" value="ECO:0007669"/>
    <property type="project" value="UniProtKB-KW"/>
</dbReference>
<comment type="caution">
    <text evidence="9">The sequence shown here is derived from an EMBL/GenBank/DDBJ whole genome shotgun (WGS) entry which is preliminary data.</text>
</comment>
<evidence type="ECO:0000256" key="6">
    <source>
        <dbReference type="ARBA" id="ARBA00023242"/>
    </source>
</evidence>
<evidence type="ECO:0000256" key="7">
    <source>
        <dbReference type="ARBA" id="ARBA00023306"/>
    </source>
</evidence>
<dbReference type="GO" id="GO:0000077">
    <property type="term" value="P:DNA damage checkpoint signaling"/>
    <property type="evidence" value="ECO:0007669"/>
    <property type="project" value="TreeGrafter"/>
</dbReference>
<keyword evidence="10" id="KW-1185">Reference proteome</keyword>
<dbReference type="KEGG" id="blac:94344280"/>
<evidence type="ECO:0000313" key="9">
    <source>
        <dbReference type="EMBL" id="TDH70757.1"/>
    </source>
</evidence>
<dbReference type="SUPFAM" id="SSF90209">
    <property type="entry name" value="Ran binding protein zinc finger-like"/>
    <property type="match status" value="1"/>
</dbReference>
<dbReference type="Proteomes" id="UP000294530">
    <property type="component" value="Unassembled WGS sequence"/>
</dbReference>
<feature type="region of interest" description="Disordered" evidence="8">
    <location>
        <begin position="659"/>
        <end position="689"/>
    </location>
</feature>
<dbReference type="GO" id="GO:0005634">
    <property type="term" value="C:nucleus"/>
    <property type="evidence" value="ECO:0007669"/>
    <property type="project" value="UniProtKB-SubCell"/>
</dbReference>
<dbReference type="Gene3D" id="2.30.30.380">
    <property type="entry name" value="Zn-finger domain of Sec23/24"/>
    <property type="match status" value="1"/>
</dbReference>
<keyword evidence="7" id="KW-0131">Cell cycle</keyword>
<dbReference type="EMBL" id="SHOA02000069">
    <property type="protein sequence ID" value="TDH70757.1"/>
    <property type="molecule type" value="Genomic_DNA"/>
</dbReference>
<dbReference type="GO" id="GO:0003682">
    <property type="term" value="F:chromatin binding"/>
    <property type="evidence" value="ECO:0007669"/>
    <property type="project" value="TreeGrafter"/>
</dbReference>
<feature type="compositionally biased region" description="Acidic residues" evidence="8">
    <location>
        <begin position="680"/>
        <end position="689"/>
    </location>
</feature>